<evidence type="ECO:0000313" key="1">
    <source>
        <dbReference type="EMBL" id="OGK05125.1"/>
    </source>
</evidence>
<comment type="caution">
    <text evidence="1">The sequence shown here is derived from an EMBL/GenBank/DDBJ whole genome shotgun (WGS) entry which is preliminary data.</text>
</comment>
<evidence type="ECO:0008006" key="3">
    <source>
        <dbReference type="Google" id="ProtNLM"/>
    </source>
</evidence>
<dbReference type="InterPro" id="IPR026444">
    <property type="entry name" value="Secre_tail"/>
</dbReference>
<reference evidence="1 2" key="1">
    <citation type="journal article" date="2016" name="Nat. Commun.">
        <title>Thousands of microbial genomes shed light on interconnected biogeochemical processes in an aquifer system.</title>
        <authorList>
            <person name="Anantharaman K."/>
            <person name="Brown C.T."/>
            <person name="Hug L.A."/>
            <person name="Sharon I."/>
            <person name="Castelle C.J."/>
            <person name="Probst A.J."/>
            <person name="Thomas B.C."/>
            <person name="Singh A."/>
            <person name="Wilkins M.J."/>
            <person name="Karaoz U."/>
            <person name="Brodie E.L."/>
            <person name="Williams K.H."/>
            <person name="Hubbard S.S."/>
            <person name="Banfield J.F."/>
        </authorList>
    </citation>
    <scope>NUCLEOTIDE SEQUENCE [LARGE SCALE GENOMIC DNA]</scope>
</reference>
<name>A0A1F7FEL3_UNCRA</name>
<dbReference type="NCBIfam" id="TIGR04183">
    <property type="entry name" value="Por_Secre_tail"/>
    <property type="match status" value="1"/>
</dbReference>
<organism evidence="1 2">
    <name type="scientific">Candidatus Raymondbacteria bacterium RIFOXYD12_FULL_49_13</name>
    <dbReference type="NCBI Taxonomy" id="1817890"/>
    <lineage>
        <taxon>Bacteria</taxon>
        <taxon>Raymondiibacteriota</taxon>
    </lineage>
</organism>
<accession>A0A1F7FEL3</accession>
<dbReference type="Proteomes" id="UP000179243">
    <property type="component" value="Unassembled WGS sequence"/>
</dbReference>
<evidence type="ECO:0000313" key="2">
    <source>
        <dbReference type="Proteomes" id="UP000179243"/>
    </source>
</evidence>
<proteinExistence type="predicted"/>
<dbReference type="EMBL" id="MFYX01000061">
    <property type="protein sequence ID" value="OGK05125.1"/>
    <property type="molecule type" value="Genomic_DNA"/>
</dbReference>
<gene>
    <name evidence="1" type="ORF">A2519_13435</name>
</gene>
<dbReference type="AlphaFoldDB" id="A0A1F7FEL3"/>
<sequence length="468" mass="53125">MPGWGVELMNEGPLKELLKTRLSYFGNDLPSDVNHVGHSCDYYGHLIEDAGTPLLSDGNLDVVSVLNFENAPDFGYLISASHGEIGYIGDHQSYQWDWYIRDIQKDLSEEPIDTYKIALKCAAMTHFLEFQFPEKAGEYGGIDTKYGDGLLTEQEIMTGYKSYLDTAHVRWGLDDAIPNIFSEIILNIAPWYVSCTDNNEHNYQYFAQQILLLAVVYSEMQRQTTPYYDKNQKDVLYISRNTVSVFDYRLYGAMAEEGYTWESITGDYIPNFYNYPVVFINEGFKFDNTEAFYNALEEYVIYGGHVMIKQNPNNVSSWSYSAGPTYPDSYVRLLASPNVVQDDEETGYYFYGKTQKNFRQHLADWIDPNAIEKETSSNGNGKFEISFLHVDGSTVNIRYILPASSQVDLSLYDIKGSLVKQVSGNLPGKLGTNESAFKLSHTRGSSGVYICKLNVAGRSVCKKFLMIR</sequence>
<protein>
    <recommendedName>
        <fullName evidence="3">Secretion system C-terminal sorting domain-containing protein</fullName>
    </recommendedName>
</protein>